<sequence length="203" mass="22567">MAFVLVQNALQVNFESILSLPSGRMLKVFQALDSSGLRGFLRCSAVIYEEDMQEFFANYKIESDTVVSTVGVRRDEIGNFRVRGASQELVQEESNKTRDNSGERCSLCQGIYHCSCCSGGHTNLYDTSCEHLRKEQAAPKRKLIVEEDSDFEDAEPLKKMIKDSAKPTPVSTSASKTLVVEKPIKTTAESSQHSDDESLSLKD</sequence>
<gene>
    <name evidence="2" type="ORF">F511_30808</name>
</gene>
<feature type="compositionally biased region" description="Basic and acidic residues" evidence="1">
    <location>
        <begin position="155"/>
        <end position="165"/>
    </location>
</feature>
<dbReference type="AlphaFoldDB" id="A0A2Z7A4A3"/>
<reference evidence="2 3" key="1">
    <citation type="journal article" date="2015" name="Proc. Natl. Acad. Sci. U.S.A.">
        <title>The resurrection genome of Boea hygrometrica: A blueprint for survival of dehydration.</title>
        <authorList>
            <person name="Xiao L."/>
            <person name="Yang G."/>
            <person name="Zhang L."/>
            <person name="Yang X."/>
            <person name="Zhao S."/>
            <person name="Ji Z."/>
            <person name="Zhou Q."/>
            <person name="Hu M."/>
            <person name="Wang Y."/>
            <person name="Chen M."/>
            <person name="Xu Y."/>
            <person name="Jin H."/>
            <person name="Xiao X."/>
            <person name="Hu G."/>
            <person name="Bao F."/>
            <person name="Hu Y."/>
            <person name="Wan P."/>
            <person name="Li L."/>
            <person name="Deng X."/>
            <person name="Kuang T."/>
            <person name="Xiang C."/>
            <person name="Zhu J.K."/>
            <person name="Oliver M.J."/>
            <person name="He Y."/>
        </authorList>
    </citation>
    <scope>NUCLEOTIDE SEQUENCE [LARGE SCALE GENOMIC DNA]</scope>
    <source>
        <strain evidence="3">cv. XS01</strain>
    </source>
</reference>
<proteinExistence type="predicted"/>
<feature type="region of interest" description="Disordered" evidence="1">
    <location>
        <begin position="147"/>
        <end position="203"/>
    </location>
</feature>
<protein>
    <submittedName>
        <fullName evidence="2">Pentatricopeptide repeat-containing protein</fullName>
    </submittedName>
</protein>
<dbReference type="Proteomes" id="UP000250235">
    <property type="component" value="Unassembled WGS sequence"/>
</dbReference>
<organism evidence="2 3">
    <name type="scientific">Dorcoceras hygrometricum</name>
    <dbReference type="NCBI Taxonomy" id="472368"/>
    <lineage>
        <taxon>Eukaryota</taxon>
        <taxon>Viridiplantae</taxon>
        <taxon>Streptophyta</taxon>
        <taxon>Embryophyta</taxon>
        <taxon>Tracheophyta</taxon>
        <taxon>Spermatophyta</taxon>
        <taxon>Magnoliopsida</taxon>
        <taxon>eudicotyledons</taxon>
        <taxon>Gunneridae</taxon>
        <taxon>Pentapetalae</taxon>
        <taxon>asterids</taxon>
        <taxon>lamiids</taxon>
        <taxon>Lamiales</taxon>
        <taxon>Gesneriaceae</taxon>
        <taxon>Didymocarpoideae</taxon>
        <taxon>Trichosporeae</taxon>
        <taxon>Loxocarpinae</taxon>
        <taxon>Dorcoceras</taxon>
    </lineage>
</organism>
<evidence type="ECO:0000313" key="3">
    <source>
        <dbReference type="Proteomes" id="UP000250235"/>
    </source>
</evidence>
<accession>A0A2Z7A4A3</accession>
<feature type="compositionally biased region" description="Basic and acidic residues" evidence="1">
    <location>
        <begin position="192"/>
        <end position="203"/>
    </location>
</feature>
<dbReference type="EMBL" id="KV019052">
    <property type="protein sequence ID" value="KZV16438.1"/>
    <property type="molecule type" value="Genomic_DNA"/>
</dbReference>
<keyword evidence="3" id="KW-1185">Reference proteome</keyword>
<evidence type="ECO:0000313" key="2">
    <source>
        <dbReference type="EMBL" id="KZV16438.1"/>
    </source>
</evidence>
<name>A0A2Z7A4A3_9LAMI</name>
<evidence type="ECO:0000256" key="1">
    <source>
        <dbReference type="SAM" id="MobiDB-lite"/>
    </source>
</evidence>